<keyword evidence="2" id="KW-1185">Reference proteome</keyword>
<feature type="region of interest" description="Disordered" evidence="1">
    <location>
        <begin position="62"/>
        <end position="149"/>
    </location>
</feature>
<reference evidence="3" key="1">
    <citation type="submission" date="2022-11" db="UniProtKB">
        <authorList>
            <consortium name="WormBaseParasite"/>
        </authorList>
    </citation>
    <scope>IDENTIFICATION</scope>
</reference>
<sequence length="149" mass="17233">SNGFIDLWRFPSTDCVIVARSRLVSAKRRCTTSALTRSALAKQRPRDGQGRFLLTARRYATPAAVGRLSRRRSSRSYGVRSRSSSRSHSTSQSVRRQSLGRVDSSRRRRRHRLSRTVSSRWNSRLSRRSRRSSQRGSEMSKIHRLSMRL</sequence>
<evidence type="ECO:0000313" key="2">
    <source>
        <dbReference type="Proteomes" id="UP000887569"/>
    </source>
</evidence>
<proteinExistence type="predicted"/>
<feature type="compositionally biased region" description="Low complexity" evidence="1">
    <location>
        <begin position="115"/>
        <end position="124"/>
    </location>
</feature>
<accession>A0A915BTI6</accession>
<protein>
    <submittedName>
        <fullName evidence="3">Uncharacterized protein</fullName>
    </submittedName>
</protein>
<evidence type="ECO:0000256" key="1">
    <source>
        <dbReference type="SAM" id="MobiDB-lite"/>
    </source>
</evidence>
<organism evidence="2 3">
    <name type="scientific">Parascaris univalens</name>
    <name type="common">Nematode worm</name>
    <dbReference type="NCBI Taxonomy" id="6257"/>
    <lineage>
        <taxon>Eukaryota</taxon>
        <taxon>Metazoa</taxon>
        <taxon>Ecdysozoa</taxon>
        <taxon>Nematoda</taxon>
        <taxon>Chromadorea</taxon>
        <taxon>Rhabditida</taxon>
        <taxon>Spirurina</taxon>
        <taxon>Ascaridomorpha</taxon>
        <taxon>Ascaridoidea</taxon>
        <taxon>Ascarididae</taxon>
        <taxon>Parascaris</taxon>
    </lineage>
</organism>
<evidence type="ECO:0000313" key="3">
    <source>
        <dbReference type="WBParaSite" id="PgR059_g038_t01"/>
    </source>
</evidence>
<dbReference type="Proteomes" id="UP000887569">
    <property type="component" value="Unplaced"/>
</dbReference>
<dbReference type="AlphaFoldDB" id="A0A915BTI6"/>
<dbReference type="WBParaSite" id="PgR059_g038_t01">
    <property type="protein sequence ID" value="PgR059_g038_t01"/>
    <property type="gene ID" value="PgR059_g038"/>
</dbReference>
<feature type="compositionally biased region" description="Low complexity" evidence="1">
    <location>
        <begin position="75"/>
        <end position="102"/>
    </location>
</feature>
<name>A0A915BTI6_PARUN</name>